<feature type="domain" description="Ionotropic glutamate receptor L-glutamate and glycine-binding" evidence="11">
    <location>
        <begin position="33"/>
        <end position="119"/>
    </location>
</feature>
<keyword evidence="5" id="KW-0406">Ion transport</keyword>
<dbReference type="SUPFAM" id="SSF53850">
    <property type="entry name" value="Periplasmic binding protein-like II"/>
    <property type="match status" value="1"/>
</dbReference>
<dbReference type="Pfam" id="PF10613">
    <property type="entry name" value="Lig_chan-Glu_bd"/>
    <property type="match status" value="1"/>
</dbReference>
<keyword evidence="3" id="KW-0812">Transmembrane</keyword>
<proteinExistence type="predicted"/>
<dbReference type="EMBL" id="JAWQEG010002817">
    <property type="protein sequence ID" value="KAK3869594.1"/>
    <property type="molecule type" value="Genomic_DNA"/>
</dbReference>
<evidence type="ECO:0000256" key="4">
    <source>
        <dbReference type="ARBA" id="ARBA00022989"/>
    </source>
</evidence>
<keyword evidence="7" id="KW-0675">Receptor</keyword>
<evidence type="ECO:0000256" key="5">
    <source>
        <dbReference type="ARBA" id="ARBA00023065"/>
    </source>
</evidence>
<evidence type="ECO:0000256" key="10">
    <source>
        <dbReference type="ARBA" id="ARBA00023303"/>
    </source>
</evidence>
<evidence type="ECO:0000313" key="13">
    <source>
        <dbReference type="Proteomes" id="UP001286313"/>
    </source>
</evidence>
<organism evidence="12 13">
    <name type="scientific">Petrolisthes cinctipes</name>
    <name type="common">Flat porcelain crab</name>
    <dbReference type="NCBI Taxonomy" id="88211"/>
    <lineage>
        <taxon>Eukaryota</taxon>
        <taxon>Metazoa</taxon>
        <taxon>Ecdysozoa</taxon>
        <taxon>Arthropoda</taxon>
        <taxon>Crustacea</taxon>
        <taxon>Multicrustacea</taxon>
        <taxon>Malacostraca</taxon>
        <taxon>Eumalacostraca</taxon>
        <taxon>Eucarida</taxon>
        <taxon>Decapoda</taxon>
        <taxon>Pleocyemata</taxon>
        <taxon>Anomura</taxon>
        <taxon>Galatheoidea</taxon>
        <taxon>Porcellanidae</taxon>
        <taxon>Petrolisthes</taxon>
    </lineage>
</organism>
<evidence type="ECO:0000256" key="7">
    <source>
        <dbReference type="ARBA" id="ARBA00023170"/>
    </source>
</evidence>
<evidence type="ECO:0000256" key="9">
    <source>
        <dbReference type="ARBA" id="ARBA00023286"/>
    </source>
</evidence>
<evidence type="ECO:0000256" key="2">
    <source>
        <dbReference type="ARBA" id="ARBA00022448"/>
    </source>
</evidence>
<dbReference type="GO" id="GO:0015276">
    <property type="term" value="F:ligand-gated monoatomic ion channel activity"/>
    <property type="evidence" value="ECO:0007669"/>
    <property type="project" value="InterPro"/>
</dbReference>
<sequence>MKYDGWGRLSLEKRLCLPGLIQVTRLPDGGGVKVSGPLTRILSTIATSLNTCVEYVAPSDNLWGNRNPNGNWTGVLGLTHRKEVDMTGTVLTVDRERSQDFTFSVPIRSYERTIVFTRPVPEADITGFFRPYTPLKGESHRTEEGVVVDYAKNSAWTSTLWIITAPIAQADFGSSDEAVTYFTDMLHSAALNSIPRTSGYFPKRPVPWWSQVCTTAVLEKRAAFSRLLRNRGDPTLLEDFRRARARARRVLKEA</sequence>
<protein>
    <recommendedName>
        <fullName evidence="11">Ionotropic glutamate receptor L-glutamate and glycine-binding domain-containing protein</fullName>
    </recommendedName>
</protein>
<dbReference type="Proteomes" id="UP001286313">
    <property type="component" value="Unassembled WGS sequence"/>
</dbReference>
<name>A0AAE1F8H7_PETCI</name>
<accession>A0AAE1F8H7</accession>
<keyword evidence="10" id="KW-0407">Ion channel</keyword>
<dbReference type="Gene3D" id="3.40.190.10">
    <property type="entry name" value="Periplasmic binding protein-like II"/>
    <property type="match status" value="1"/>
</dbReference>
<comment type="caution">
    <text evidence="12">The sequence shown here is derived from an EMBL/GenBank/DDBJ whole genome shotgun (WGS) entry which is preliminary data.</text>
</comment>
<evidence type="ECO:0000256" key="3">
    <source>
        <dbReference type="ARBA" id="ARBA00022692"/>
    </source>
</evidence>
<keyword evidence="13" id="KW-1185">Reference proteome</keyword>
<evidence type="ECO:0000259" key="11">
    <source>
        <dbReference type="Pfam" id="PF10613"/>
    </source>
</evidence>
<dbReference type="InterPro" id="IPR019594">
    <property type="entry name" value="Glu/Gly-bd"/>
</dbReference>
<evidence type="ECO:0000256" key="8">
    <source>
        <dbReference type="ARBA" id="ARBA00023180"/>
    </source>
</evidence>
<evidence type="ECO:0000256" key="1">
    <source>
        <dbReference type="ARBA" id="ARBA00004141"/>
    </source>
</evidence>
<dbReference type="GO" id="GO:0016020">
    <property type="term" value="C:membrane"/>
    <property type="evidence" value="ECO:0007669"/>
    <property type="project" value="UniProtKB-SubCell"/>
</dbReference>
<keyword evidence="8" id="KW-0325">Glycoprotein</keyword>
<evidence type="ECO:0000256" key="6">
    <source>
        <dbReference type="ARBA" id="ARBA00023136"/>
    </source>
</evidence>
<keyword evidence="2" id="KW-0813">Transport</keyword>
<keyword evidence="4" id="KW-1133">Transmembrane helix</keyword>
<reference evidence="12" key="1">
    <citation type="submission" date="2023-10" db="EMBL/GenBank/DDBJ databases">
        <title>Genome assemblies of two species of porcelain crab, Petrolisthes cinctipes and Petrolisthes manimaculis (Anomura: Porcellanidae).</title>
        <authorList>
            <person name="Angst P."/>
        </authorList>
    </citation>
    <scope>NUCLEOTIDE SEQUENCE</scope>
    <source>
        <strain evidence="12">PB745_01</strain>
        <tissue evidence="12">Gill</tissue>
    </source>
</reference>
<gene>
    <name evidence="12" type="ORF">Pcinc_025117</name>
</gene>
<comment type="subcellular location">
    <subcellularLocation>
        <location evidence="1">Membrane</location>
        <topology evidence="1">Multi-pass membrane protein</topology>
    </subcellularLocation>
</comment>
<keyword evidence="6" id="KW-0472">Membrane</keyword>
<evidence type="ECO:0000313" key="12">
    <source>
        <dbReference type="EMBL" id="KAK3869594.1"/>
    </source>
</evidence>
<dbReference type="AlphaFoldDB" id="A0AAE1F8H7"/>
<keyword evidence="9" id="KW-1071">Ligand-gated ion channel</keyword>